<organism evidence="10">
    <name type="scientific">Nannochloropsis gaditana (strain CCMP526)</name>
    <name type="common">Green microalga</name>
    <name type="synonym">Microchloropsis gaditana</name>
    <dbReference type="NCBI Taxonomy" id="1093141"/>
    <lineage>
        <taxon>Eukaryota</taxon>
        <taxon>Sar</taxon>
        <taxon>Stramenopiles</taxon>
        <taxon>Ochrophyta</taxon>
        <taxon>Eustigmatophyceae</taxon>
        <taxon>Eustigmatales</taxon>
        <taxon>Monodopsidaceae</taxon>
        <taxon>Nannochloropsis</taxon>
    </lineage>
</organism>
<dbReference type="AlphaFoldDB" id="I2CQP8"/>
<dbReference type="Gene3D" id="3.40.640.10">
    <property type="entry name" value="Type I PLP-dependent aspartate aminotransferase-like (Major domain)"/>
    <property type="match status" value="2"/>
</dbReference>
<dbReference type="InterPro" id="IPR049316">
    <property type="entry name" value="GDC-P_C"/>
</dbReference>
<reference evidence="10" key="2">
    <citation type="journal article" date="2012" name="Nat. Commun.">
        <title>Draft genome sequence and genetic transformation of the oleaginous alga Nannochloropis gaditana.</title>
        <authorList>
            <person name="Radakovits R."/>
            <person name="Jinkerson R.E."/>
            <person name="Fuerstenberg S.I."/>
            <person name="Tae H."/>
            <person name="Settlage R.E."/>
            <person name="Boore J.L."/>
            <person name="Posewitz M.C."/>
        </authorList>
    </citation>
    <scope>NUCLEOTIDE SEQUENCE</scope>
    <source>
        <strain evidence="10">CCMP526</strain>
    </source>
</reference>
<dbReference type="FunFam" id="3.40.640.10:FF:000005">
    <property type="entry name" value="Glycine dehydrogenase (decarboxylating), mitochondrial"/>
    <property type="match status" value="1"/>
</dbReference>
<keyword evidence="7" id="KW-0496">Mitochondrion</keyword>
<dbReference type="InterPro" id="IPR015421">
    <property type="entry name" value="PyrdxlP-dep_Trfase_major"/>
</dbReference>
<keyword evidence="3 6" id="KW-0663">Pyridoxal phosphate</keyword>
<dbReference type="CDD" id="cd00613">
    <property type="entry name" value="GDC-P"/>
    <property type="match status" value="2"/>
</dbReference>
<feature type="domain" description="Glycine dehydrogenase C-terminal" evidence="9">
    <location>
        <begin position="840"/>
        <end position="960"/>
    </location>
</feature>
<dbReference type="GO" id="GO:0019464">
    <property type="term" value="P:glycine decarboxylation via glycine cleavage system"/>
    <property type="evidence" value="ECO:0007669"/>
    <property type="project" value="TreeGrafter"/>
</dbReference>
<dbReference type="FunFam" id="3.40.640.10:FF:000007">
    <property type="entry name" value="glycine dehydrogenase (Decarboxylating), mitochondrial"/>
    <property type="match status" value="1"/>
</dbReference>
<evidence type="ECO:0000259" key="9">
    <source>
        <dbReference type="Pfam" id="PF21478"/>
    </source>
</evidence>
<comment type="cofactor">
    <cofactor evidence="1 6 7">
        <name>pyridoxal 5'-phosphate</name>
        <dbReference type="ChEBI" id="CHEBI:597326"/>
    </cofactor>
</comment>
<dbReference type="InterPro" id="IPR015424">
    <property type="entry name" value="PyrdxlP-dep_Trfase"/>
</dbReference>
<evidence type="ECO:0000256" key="2">
    <source>
        <dbReference type="ARBA" id="ARBA00010756"/>
    </source>
</evidence>
<evidence type="ECO:0000313" key="10">
    <source>
        <dbReference type="EMBL" id="AFJ69231.1"/>
    </source>
</evidence>
<dbReference type="NCBIfam" id="TIGR00461">
    <property type="entry name" value="gcvP"/>
    <property type="match status" value="1"/>
</dbReference>
<dbReference type="EC" id="1.4.4.2" evidence="7"/>
<dbReference type="InterPro" id="IPR020581">
    <property type="entry name" value="GDC_P"/>
</dbReference>
<dbReference type="GO" id="GO:0005960">
    <property type="term" value="C:glycine cleavage complex"/>
    <property type="evidence" value="ECO:0007669"/>
    <property type="project" value="TreeGrafter"/>
</dbReference>
<name>I2CQP8_NANGC</name>
<dbReference type="SUPFAM" id="SSF53383">
    <property type="entry name" value="PLP-dependent transferases"/>
    <property type="match status" value="2"/>
</dbReference>
<dbReference type="Pfam" id="PF02347">
    <property type="entry name" value="GDC-P"/>
    <property type="match status" value="2"/>
</dbReference>
<evidence type="ECO:0000256" key="5">
    <source>
        <dbReference type="ARBA" id="ARBA00049026"/>
    </source>
</evidence>
<comment type="subunit">
    <text evidence="7">The glycine cleavage system is composed of four proteins: P, T, L and H.</text>
</comment>
<comment type="catalytic activity">
    <reaction evidence="5 7">
        <text>N(6)-[(R)-lipoyl]-L-lysyl-[glycine-cleavage complex H protein] + glycine + H(+) = N(6)-[(R)-S(8)-aminomethyldihydrolipoyl]-L-lysyl-[glycine-cleavage complex H protein] + CO2</text>
        <dbReference type="Rhea" id="RHEA:24304"/>
        <dbReference type="Rhea" id="RHEA-COMP:10494"/>
        <dbReference type="Rhea" id="RHEA-COMP:10495"/>
        <dbReference type="ChEBI" id="CHEBI:15378"/>
        <dbReference type="ChEBI" id="CHEBI:16526"/>
        <dbReference type="ChEBI" id="CHEBI:57305"/>
        <dbReference type="ChEBI" id="CHEBI:83099"/>
        <dbReference type="ChEBI" id="CHEBI:83143"/>
        <dbReference type="EC" id="1.4.4.2"/>
    </reaction>
</comment>
<protein>
    <recommendedName>
        <fullName evidence="7">Glycine cleavage system P protein</fullName>
        <ecNumber evidence="7">1.4.4.2</ecNumber>
    </recommendedName>
</protein>
<evidence type="ECO:0000256" key="4">
    <source>
        <dbReference type="ARBA" id="ARBA00023002"/>
    </source>
</evidence>
<reference evidence="10" key="1">
    <citation type="journal article" date="2012" name="Bioengineered">
        <title>Additional insights into the genome of the oleaginous model alga Nannochloropsis gaditana.</title>
        <authorList>
            <person name="Jinkerson R.E."/>
            <person name="Radakovits R."/>
            <person name="Posewitz M.C."/>
        </authorList>
    </citation>
    <scope>NUCLEOTIDE SEQUENCE</scope>
    <source>
        <strain evidence="10">CCMP526</strain>
    </source>
</reference>
<dbReference type="GO" id="GO:0030170">
    <property type="term" value="F:pyridoxal phosphate binding"/>
    <property type="evidence" value="ECO:0007669"/>
    <property type="project" value="TreeGrafter"/>
</dbReference>
<comment type="subcellular location">
    <subcellularLocation>
        <location evidence="7">Mitochondrion</location>
    </subcellularLocation>
</comment>
<dbReference type="PANTHER" id="PTHR11773:SF1">
    <property type="entry name" value="GLYCINE DEHYDROGENASE (DECARBOXYLATING), MITOCHONDRIAL"/>
    <property type="match status" value="1"/>
</dbReference>
<evidence type="ECO:0000256" key="7">
    <source>
        <dbReference type="RuleBase" id="RU364056"/>
    </source>
</evidence>
<feature type="modified residue" description="N6-(pyridoxal phosphate)lysine" evidence="6">
    <location>
        <position position="762"/>
    </location>
</feature>
<proteinExistence type="evidence at transcript level"/>
<dbReference type="GO" id="GO:0016594">
    <property type="term" value="F:glycine binding"/>
    <property type="evidence" value="ECO:0007669"/>
    <property type="project" value="TreeGrafter"/>
</dbReference>
<sequence length="1028" mass="110969">MLARRVLNQAIVRRHVACVVASARSSTGLHSNDSGSRRSLPKAWTLRPSHSLSTSARLGADVFTPTDQFAHRHIGPSVAEEAEMLKLCGFKTLEALTEAAVPGHIRLKAPVDLEPAKSESEALTELKAIASKNKVLKSLIGMGYYETATPGVILRNMLENPGWYTAYTPYQAEISQGRLESLLNFQTMVADLTGMAMSNASLLDEATAAAEAMSMCYSLKNQKRKKFFVSKDAHPQNIGLLQTRGKPLGIEVVVGDHRTVDFTSKEYCGALIQYPNTYGKVDAYDEFVQRAHAADVLVVAATDLMALTTIRSPGEFGVDICVGSAQRFGVPMAYGGPHAAFMASKAAYSRKMAGRIIGVSVDSRGKPALRMAMQTREQHIRRDKATSNICTAQALLANMAASYGVYHGPDGLKKIAARIHGLACVTASALSSAGFAVDPAPFFDTLCVDVGSTGLTAAGVAEAAAEEGLNIRVIDPTHVGLAFGETVTKAEVEGLLRAFGLEGVDVEAVAAKAESPLPAEMARKTPFMTHPVFNSHQSETQMLRYLKKLENKDLSLNTSMISLGSCTMKLNATSEMLPITWPEFANMHPFAPPHQALGYKEMIESLHKDLAAITGFAAVSSQPNSGAQGEFAGLLCIRQYHEARGDEHRNICLIPVSAHGTNPASAVMCGYKVVVVASDDKGNIDINDLKAKAEQHKDNLAALMVTYPSTYGVFEDKIIDIIDLVHQNGGQVYMDGANMNAQVALTSPARIGADVCHLNLHKTFCIPHGGGGPGVGTIGVARHLAPFLPGHPVQAVGGEGLDVQEKEILPVSAAPYGSAAILPISWMYIKMMGEPGLKRATQVAILNANYMSKRLEPYFPILFRGSNGQCAHEFIIDLRPFKKLGVTEEDVAKRLQDYGFHSPTMSWPVSGTLMVEPTESEDKGELDRLCDALIAIRGEIEDIATGKLAVEESPLRHAPHTIDTILQADWNKPYSRETACYPAPWVKANKFWPSVGRLDNVYGDRNLICSCPPLETYLDEEDGREGVA</sequence>
<gene>
    <name evidence="10" type="ORF">NGATSA_3003100</name>
</gene>
<evidence type="ECO:0000256" key="3">
    <source>
        <dbReference type="ARBA" id="ARBA00022898"/>
    </source>
</evidence>
<accession>I2CQP8</accession>
<dbReference type="InterPro" id="IPR049315">
    <property type="entry name" value="GDC-P_N"/>
</dbReference>
<comment type="similarity">
    <text evidence="2 7">Belongs to the GcvP family.</text>
</comment>
<dbReference type="GO" id="GO:0005739">
    <property type="term" value="C:mitochondrion"/>
    <property type="evidence" value="ECO:0007669"/>
    <property type="project" value="UniProtKB-SubCell"/>
</dbReference>
<dbReference type="HAMAP" id="MF_00711">
    <property type="entry name" value="GcvP"/>
    <property type="match status" value="1"/>
</dbReference>
<keyword evidence="4 7" id="KW-0560">Oxidoreductase</keyword>
<evidence type="ECO:0000259" key="8">
    <source>
        <dbReference type="Pfam" id="PF02347"/>
    </source>
</evidence>
<dbReference type="Pfam" id="PF21478">
    <property type="entry name" value="GcvP2_C"/>
    <property type="match status" value="1"/>
</dbReference>
<dbReference type="EMBL" id="JU980168">
    <property type="protein sequence ID" value="AFJ69231.1"/>
    <property type="molecule type" value="mRNA"/>
</dbReference>
<evidence type="ECO:0000256" key="1">
    <source>
        <dbReference type="ARBA" id="ARBA00001933"/>
    </source>
</evidence>
<dbReference type="NCBIfam" id="NF003346">
    <property type="entry name" value="PRK04366.1"/>
    <property type="match status" value="1"/>
</dbReference>
<feature type="domain" description="Glycine cleavage system P-protein N-terminal" evidence="8">
    <location>
        <begin position="531"/>
        <end position="792"/>
    </location>
</feature>
<evidence type="ECO:0000256" key="6">
    <source>
        <dbReference type="PIRSR" id="PIRSR603437-50"/>
    </source>
</evidence>
<dbReference type="InterPro" id="IPR003437">
    <property type="entry name" value="GcvP"/>
</dbReference>
<keyword evidence="7" id="KW-0809">Transit peptide</keyword>
<dbReference type="PANTHER" id="PTHR11773">
    <property type="entry name" value="GLYCINE DEHYDROGENASE, DECARBOXYLATING"/>
    <property type="match status" value="1"/>
</dbReference>
<feature type="domain" description="Glycine cleavage system P-protein N-terminal" evidence="8">
    <location>
        <begin position="71"/>
        <end position="499"/>
    </location>
</feature>
<dbReference type="Gene3D" id="3.90.1150.10">
    <property type="entry name" value="Aspartate Aminotransferase, domain 1"/>
    <property type="match status" value="2"/>
</dbReference>
<dbReference type="InterPro" id="IPR015422">
    <property type="entry name" value="PyrdxlP-dep_Trfase_small"/>
</dbReference>
<dbReference type="GO" id="GO:0004375">
    <property type="term" value="F:glycine dehydrogenase (decarboxylating) activity"/>
    <property type="evidence" value="ECO:0007669"/>
    <property type="project" value="UniProtKB-UniRule"/>
</dbReference>
<dbReference type="FunFam" id="3.90.1150.10:FF:000007">
    <property type="entry name" value="Glycine dehydrogenase (decarboxylating), mitochondrial"/>
    <property type="match status" value="1"/>
</dbReference>
<comment type="function">
    <text evidence="7">The glycine cleavage system catalyzes the degradation of glycine.</text>
</comment>